<proteinExistence type="predicted"/>
<dbReference type="GO" id="GO:0046872">
    <property type="term" value="F:metal ion binding"/>
    <property type="evidence" value="ECO:0007669"/>
    <property type="project" value="InterPro"/>
</dbReference>
<sequence>MDASGSNVDANKVLFGSKSVNRLPDTIKRLNGSSPVVLTSKGTNGTVHGKMLAKILTDASMTPAAILNVAVMHTPKSVTEEALEQLKAHAADCIVSIGGGSVVGLGKALSVRTGLKHICIPTTYSGSEMTPILGETENGRKVTRTDPKILPDFVIYDVDLTMSLPAATCAYSGVNAMAHAVESLYAVNTSPAISKLALEGIQGLAEALPAIVKDPNDRSAREKAQHAAWLCGVCLGTSAMALHHKLCHTLGGSFNLPHAETHTVILPHAVAYNALVIPDTIAKMASVLPGSEGDAIRGLNILLEKLRVSRALKEFGMREEDIDKATEIAMSMQYANPRSMEKDAIRELIRRAWAGEPARALPRVS</sequence>
<dbReference type="PANTHER" id="PTHR11496">
    <property type="entry name" value="ALCOHOL DEHYDROGENASE"/>
    <property type="match status" value="1"/>
</dbReference>
<evidence type="ECO:0000256" key="1">
    <source>
        <dbReference type="ARBA" id="ARBA00023002"/>
    </source>
</evidence>
<dbReference type="Pfam" id="PF00465">
    <property type="entry name" value="Fe-ADH"/>
    <property type="match status" value="1"/>
</dbReference>
<evidence type="ECO:0000259" key="4">
    <source>
        <dbReference type="Pfam" id="PF25137"/>
    </source>
</evidence>
<dbReference type="GO" id="GO:0018506">
    <property type="term" value="F:maleylacetate reductase activity"/>
    <property type="evidence" value="ECO:0007669"/>
    <property type="project" value="InterPro"/>
</dbReference>
<dbReference type="GO" id="GO:0005739">
    <property type="term" value="C:mitochondrion"/>
    <property type="evidence" value="ECO:0007669"/>
    <property type="project" value="TreeGrafter"/>
</dbReference>
<dbReference type="InterPro" id="IPR039697">
    <property type="entry name" value="Alcohol_dehydrogenase_Fe"/>
</dbReference>
<evidence type="ECO:0000313" key="6">
    <source>
        <dbReference type="Proteomes" id="UP000729357"/>
    </source>
</evidence>
<feature type="non-terminal residue" evidence="5">
    <location>
        <position position="365"/>
    </location>
</feature>
<accession>A0A9P8JUA0</accession>
<organism evidence="5 6">
    <name type="scientific">Aureobasidium melanogenum</name>
    <name type="common">Aureobasidium pullulans var. melanogenum</name>
    <dbReference type="NCBI Taxonomy" id="46634"/>
    <lineage>
        <taxon>Eukaryota</taxon>
        <taxon>Fungi</taxon>
        <taxon>Dikarya</taxon>
        <taxon>Ascomycota</taxon>
        <taxon>Pezizomycotina</taxon>
        <taxon>Dothideomycetes</taxon>
        <taxon>Dothideomycetidae</taxon>
        <taxon>Dothideales</taxon>
        <taxon>Saccotheciaceae</taxon>
        <taxon>Aureobasidium</taxon>
    </lineage>
</organism>
<feature type="domain" description="Alcohol dehydrogenase iron-type/glycerol dehydrogenase GldA" evidence="3">
    <location>
        <begin position="11"/>
        <end position="157"/>
    </location>
</feature>
<dbReference type="GO" id="GO:0004022">
    <property type="term" value="F:alcohol dehydrogenase (NAD+) activity"/>
    <property type="evidence" value="ECO:0007669"/>
    <property type="project" value="TreeGrafter"/>
</dbReference>
<keyword evidence="6" id="KW-1185">Reference proteome</keyword>
<feature type="domain" description="Fe-containing alcohol dehydrogenase-like C-terminal" evidence="4">
    <location>
        <begin position="170"/>
        <end position="353"/>
    </location>
</feature>
<dbReference type="Gene3D" id="3.40.50.1970">
    <property type="match status" value="1"/>
</dbReference>
<dbReference type="PANTHER" id="PTHR11496:SF105">
    <property type="entry name" value="REDUCTASE, PUTATIVE (AFU_ORTHOLOGUE AFUA_6G07090)-RELATED"/>
    <property type="match status" value="1"/>
</dbReference>
<evidence type="ECO:0000256" key="2">
    <source>
        <dbReference type="ARBA" id="ARBA00023027"/>
    </source>
</evidence>
<reference evidence="5" key="1">
    <citation type="journal article" date="2021" name="J Fungi (Basel)">
        <title>Virulence traits and population genomics of the black yeast Aureobasidium melanogenum.</title>
        <authorList>
            <person name="Cernosa A."/>
            <person name="Sun X."/>
            <person name="Gostincar C."/>
            <person name="Fang C."/>
            <person name="Gunde-Cimerman N."/>
            <person name="Song Z."/>
        </authorList>
    </citation>
    <scope>NUCLEOTIDE SEQUENCE</scope>
    <source>
        <strain evidence="5">EXF-9298</strain>
    </source>
</reference>
<gene>
    <name evidence="5" type="ORF">KCU98_g6946</name>
</gene>
<dbReference type="Proteomes" id="UP000729357">
    <property type="component" value="Unassembled WGS sequence"/>
</dbReference>
<dbReference type="SUPFAM" id="SSF56796">
    <property type="entry name" value="Dehydroquinate synthase-like"/>
    <property type="match status" value="1"/>
</dbReference>
<comment type="caution">
    <text evidence="5">The sequence shown here is derived from an EMBL/GenBank/DDBJ whole genome shotgun (WGS) entry which is preliminary data.</text>
</comment>
<dbReference type="InterPro" id="IPR034786">
    <property type="entry name" value="MAR"/>
</dbReference>
<dbReference type="EMBL" id="JAHFXS010000747">
    <property type="protein sequence ID" value="KAG9982194.1"/>
    <property type="molecule type" value="Genomic_DNA"/>
</dbReference>
<protein>
    <submittedName>
        <fullName evidence="5">Maleylacetate reductase</fullName>
    </submittedName>
</protein>
<dbReference type="CDD" id="cd08177">
    <property type="entry name" value="MAR"/>
    <property type="match status" value="1"/>
</dbReference>
<dbReference type="AlphaFoldDB" id="A0A9P8JUA0"/>
<reference evidence="5" key="2">
    <citation type="submission" date="2021-08" db="EMBL/GenBank/DDBJ databases">
        <authorList>
            <person name="Gostincar C."/>
            <person name="Sun X."/>
            <person name="Song Z."/>
            <person name="Gunde-Cimerman N."/>
        </authorList>
    </citation>
    <scope>NUCLEOTIDE SEQUENCE</scope>
    <source>
        <strain evidence="5">EXF-9298</strain>
    </source>
</reference>
<keyword evidence="1" id="KW-0560">Oxidoreductase</keyword>
<keyword evidence="2" id="KW-0520">NAD</keyword>
<dbReference type="InterPro" id="IPR001670">
    <property type="entry name" value="ADH_Fe/GldA"/>
</dbReference>
<evidence type="ECO:0000313" key="5">
    <source>
        <dbReference type="EMBL" id="KAG9982194.1"/>
    </source>
</evidence>
<name>A0A9P8JUA0_AURME</name>
<evidence type="ECO:0000259" key="3">
    <source>
        <dbReference type="Pfam" id="PF00465"/>
    </source>
</evidence>
<dbReference type="Pfam" id="PF25137">
    <property type="entry name" value="ADH_Fe_C"/>
    <property type="match status" value="1"/>
</dbReference>
<dbReference type="Gene3D" id="1.20.1090.10">
    <property type="entry name" value="Dehydroquinate synthase-like - alpha domain"/>
    <property type="match status" value="1"/>
</dbReference>
<dbReference type="InterPro" id="IPR056798">
    <property type="entry name" value="ADH_Fe_C"/>
</dbReference>